<accession>C5S4U7</accession>
<evidence type="ECO:0000256" key="10">
    <source>
        <dbReference type="ARBA" id="ARBA00023136"/>
    </source>
</evidence>
<reference evidence="14 15" key="1">
    <citation type="journal article" date="2010" name="Vet. Microbiol.">
        <title>Production of haemolysins by strains of the Actinobacillus minor/porcitonsillarum complex.</title>
        <authorList>
            <person name="Arya G."/>
            <person name="Niven D.F."/>
        </authorList>
    </citation>
    <scope>NUCLEOTIDE SEQUENCE [LARGE SCALE GENOMIC DNA]</scope>
    <source>
        <strain evidence="14 15">NM305</strain>
    </source>
</reference>
<dbReference type="InterPro" id="IPR047103">
    <property type="entry name" value="MalF_P2_sf"/>
</dbReference>
<dbReference type="PANTHER" id="PTHR47314:SF1">
    <property type="entry name" value="MALTOSE_MALTODEXTRIN TRANSPORT SYSTEM PERMEASE PROTEIN MALF"/>
    <property type="match status" value="1"/>
</dbReference>
<dbReference type="GO" id="GO:1990060">
    <property type="term" value="C:maltose transport complex"/>
    <property type="evidence" value="ECO:0007669"/>
    <property type="project" value="TreeGrafter"/>
</dbReference>
<keyword evidence="5" id="KW-1003">Cell membrane</keyword>
<dbReference type="Gene3D" id="2.40.430.10">
    <property type="entry name" value="D-maltodextrin-binding protein, MBP"/>
    <property type="match status" value="1"/>
</dbReference>
<dbReference type="Pfam" id="PF00528">
    <property type="entry name" value="BPD_transp_1"/>
    <property type="match status" value="1"/>
</dbReference>
<feature type="transmembrane region" description="Helical" evidence="11">
    <location>
        <begin position="319"/>
        <end position="340"/>
    </location>
</feature>
<dbReference type="AlphaFoldDB" id="C5S4U7"/>
<comment type="caution">
    <text evidence="14">The sequence shown here is derived from an EMBL/GenBank/DDBJ whole genome shotgun (WGS) entry which is preliminary data.</text>
</comment>
<comment type="similarity">
    <text evidence="3 12">Belongs to the binding-protein-dependent transport system permease family. MalFG subfamily.</text>
</comment>
<evidence type="ECO:0000256" key="1">
    <source>
        <dbReference type="ARBA" id="ARBA00002264"/>
    </source>
</evidence>
<evidence type="ECO:0000256" key="11">
    <source>
        <dbReference type="RuleBase" id="RU363032"/>
    </source>
</evidence>
<protein>
    <recommendedName>
        <fullName evidence="12">Maltose/maltodextrin transport system permease protein</fullName>
    </recommendedName>
</protein>
<evidence type="ECO:0000313" key="14">
    <source>
        <dbReference type="EMBL" id="EER46094.1"/>
    </source>
</evidence>
<feature type="transmembrane region" description="Helical" evidence="11">
    <location>
        <begin position="430"/>
        <end position="451"/>
    </location>
</feature>
<dbReference type="GO" id="GO:0042956">
    <property type="term" value="P:maltodextrin transmembrane transport"/>
    <property type="evidence" value="ECO:0007669"/>
    <property type="project" value="TreeGrafter"/>
</dbReference>
<dbReference type="Gene3D" id="3.10.650.10">
    <property type="entry name" value="MalF N-terminal region-like"/>
    <property type="match status" value="1"/>
</dbReference>
<dbReference type="PROSITE" id="PS50928">
    <property type="entry name" value="ABC_TM1"/>
    <property type="match status" value="1"/>
</dbReference>
<dbReference type="InterPro" id="IPR000515">
    <property type="entry name" value="MetI-like"/>
</dbReference>
<feature type="transmembrane region" description="Helical" evidence="11">
    <location>
        <begin position="488"/>
        <end position="508"/>
    </location>
</feature>
<evidence type="ECO:0000256" key="12">
    <source>
        <dbReference type="RuleBase" id="RU367050"/>
    </source>
</evidence>
<sequence>MLTSTHSTISPVQLWGKRALVGFLYLLAFYLVFTIYLQGEILFALLTLVVVTSGIFVFSSERAYRWRYLFPGVSAIGIFVVFPLVCTVVIAFTNYSGSNQLAFERVVNQLQSQRYFSGERYDFKLLETADNQYQLALENKNVQKAYLSTPLALNNLKGDVKMEEVAALPESKVAPLKVITQNRQQLQSINAILPSEEMLTMSSLRQFSQQKVRFSYDEANQVLTNNETGERFKPNDDVGFFEQIDEQGNFTGKRVEPGYTVAIGWQNFVKILTDEGVQKPFIQIFIWTVTFAFLTVVFTTLLGMIFASLVQWEALKGKAVYRLLLILPYAVPGFISILVFKGLFNQSFGEINLILNNLFGIRPEWFNDPFLAKTMLLIVNTWLGYPYMMIVCMGLLKAIPTDLYEASAIDGASVWQNFTKITMPLLIKPLMPLMIASFAFNFNNFVLIQLLTQGRPSMIGTSTPAGHTDLLVSYTYRIAFEGSGTQDFGLAAAIAVIIFLLVSGLALFQIRLTKLQQD</sequence>
<dbReference type="EMBL" id="ACQL01000154">
    <property type="protein sequence ID" value="EER46094.1"/>
    <property type="molecule type" value="Genomic_DNA"/>
</dbReference>
<dbReference type="InterPro" id="IPR029345">
    <property type="entry name" value="MalF_P2"/>
</dbReference>
<gene>
    <name evidence="14" type="primary">malF</name>
    <name evidence="14" type="ORF">AM305_03203</name>
</gene>
<proteinExistence type="inferred from homology"/>
<keyword evidence="7 12" id="KW-0762">Sugar transport</keyword>
<dbReference type="PANTHER" id="PTHR47314">
    <property type="entry name" value="MALTOSE/MALTODEXTRIN TRANSPORT SYSTEM PERMEASE PROTEIN MALF"/>
    <property type="match status" value="1"/>
</dbReference>
<feature type="transmembrane region" description="Helical" evidence="11">
    <location>
        <begin position="43"/>
        <end position="61"/>
    </location>
</feature>
<keyword evidence="4 11" id="KW-0813">Transport</keyword>
<dbReference type="Gene3D" id="1.10.3720.10">
    <property type="entry name" value="MetI-like"/>
    <property type="match status" value="1"/>
</dbReference>
<evidence type="ECO:0000256" key="3">
    <source>
        <dbReference type="ARBA" id="ARBA00009047"/>
    </source>
</evidence>
<feature type="domain" description="ABC transmembrane type-1" evidence="13">
    <location>
        <begin position="285"/>
        <end position="509"/>
    </location>
</feature>
<dbReference type="InterPro" id="IPR035277">
    <property type="entry name" value="MalF_N"/>
</dbReference>
<evidence type="ECO:0000256" key="2">
    <source>
        <dbReference type="ARBA" id="ARBA00004429"/>
    </source>
</evidence>
<comment type="subcellular location">
    <subcellularLocation>
        <location evidence="2 12">Cell inner membrane</location>
        <topology evidence="2 12">Multi-pass membrane protein</topology>
    </subcellularLocation>
    <subcellularLocation>
        <location evidence="11">Cell membrane</location>
        <topology evidence="11">Multi-pass membrane protein</topology>
    </subcellularLocation>
</comment>
<dbReference type="Gene3D" id="1.20.58.370">
    <property type="entry name" value="MalF N-terminal region-like"/>
    <property type="match status" value="1"/>
</dbReference>
<dbReference type="Pfam" id="PF14785">
    <property type="entry name" value="MalF_P2"/>
    <property type="match status" value="1"/>
</dbReference>
<dbReference type="Pfam" id="PF20872">
    <property type="entry name" value="MalF_N_TM"/>
    <property type="match status" value="1"/>
</dbReference>
<keyword evidence="8 11" id="KW-0812">Transmembrane</keyword>
<feature type="transmembrane region" description="Helical" evidence="11">
    <location>
        <begin position="20"/>
        <end position="37"/>
    </location>
</feature>
<dbReference type="eggNOG" id="COG1175">
    <property type="taxonomic scope" value="Bacteria"/>
</dbReference>
<evidence type="ECO:0000259" key="13">
    <source>
        <dbReference type="PROSITE" id="PS50928"/>
    </source>
</evidence>
<dbReference type="Proteomes" id="UP000005532">
    <property type="component" value="Unassembled WGS sequence"/>
</dbReference>
<comment type="function">
    <text evidence="1 12">Part of the ABC transporter complex MalEFGK involved in maltose/maltodextrin import. Probably responsible for the translocation of the substrate across the membrane.</text>
</comment>
<name>C5S4U7_9PAST</name>
<feature type="transmembrane region" description="Helical" evidence="11">
    <location>
        <begin position="284"/>
        <end position="307"/>
    </location>
</feature>
<dbReference type="OrthoDB" id="9785347at2"/>
<keyword evidence="10 11" id="KW-0472">Membrane</keyword>
<dbReference type="CDD" id="cd06261">
    <property type="entry name" value="TM_PBP2"/>
    <property type="match status" value="1"/>
</dbReference>
<dbReference type="SUPFAM" id="SSF161098">
    <property type="entry name" value="MetI-like"/>
    <property type="match status" value="1"/>
</dbReference>
<dbReference type="RefSeq" id="WP_005826014.1">
    <property type="nucleotide sequence ID" value="NZ_ACQL01000154.1"/>
</dbReference>
<organism evidence="14 15">
    <name type="scientific">Actinobacillus minor NM305</name>
    <dbReference type="NCBI Taxonomy" id="637911"/>
    <lineage>
        <taxon>Bacteria</taxon>
        <taxon>Pseudomonadati</taxon>
        <taxon>Pseudomonadota</taxon>
        <taxon>Gammaproteobacteria</taxon>
        <taxon>Pasteurellales</taxon>
        <taxon>Pasteurellaceae</taxon>
        <taxon>Actinobacillus</taxon>
    </lineage>
</organism>
<dbReference type="InterPro" id="IPR048464">
    <property type="entry name" value="MalF_N_TM"/>
</dbReference>
<evidence type="ECO:0000256" key="7">
    <source>
        <dbReference type="ARBA" id="ARBA00022597"/>
    </source>
</evidence>
<comment type="subunit">
    <text evidence="12">The complex is composed of two ATP-binding proteins (MalK), two transmembrane proteins (MalG and MalF) and a solute-binding protein (MalE).</text>
</comment>
<dbReference type="NCBIfam" id="NF008232">
    <property type="entry name" value="PRK10999.1"/>
    <property type="match status" value="1"/>
</dbReference>
<evidence type="ECO:0000256" key="5">
    <source>
        <dbReference type="ARBA" id="ARBA00022475"/>
    </source>
</evidence>
<feature type="transmembrane region" description="Helical" evidence="11">
    <location>
        <begin position="375"/>
        <end position="396"/>
    </location>
</feature>
<evidence type="ECO:0000313" key="15">
    <source>
        <dbReference type="Proteomes" id="UP000005532"/>
    </source>
</evidence>
<evidence type="ECO:0000256" key="6">
    <source>
        <dbReference type="ARBA" id="ARBA00022519"/>
    </source>
</evidence>
<dbReference type="SUPFAM" id="SSF160964">
    <property type="entry name" value="MalF N-terminal region-like"/>
    <property type="match status" value="1"/>
</dbReference>
<dbReference type="GO" id="GO:0015423">
    <property type="term" value="F:ABC-type maltose transporter activity"/>
    <property type="evidence" value="ECO:0007669"/>
    <property type="project" value="TreeGrafter"/>
</dbReference>
<feature type="transmembrane region" description="Helical" evidence="11">
    <location>
        <begin position="68"/>
        <end position="92"/>
    </location>
</feature>
<evidence type="ECO:0000256" key="4">
    <source>
        <dbReference type="ARBA" id="ARBA00022448"/>
    </source>
</evidence>
<dbReference type="FunFam" id="1.10.3720.10:FF:000030">
    <property type="entry name" value="Maltose ABC transporter permease MalF"/>
    <property type="match status" value="1"/>
</dbReference>
<evidence type="ECO:0000256" key="8">
    <source>
        <dbReference type="ARBA" id="ARBA00022692"/>
    </source>
</evidence>
<keyword evidence="6 12" id="KW-0997">Cell inner membrane</keyword>
<dbReference type="InterPro" id="IPR035906">
    <property type="entry name" value="MetI-like_sf"/>
</dbReference>
<evidence type="ECO:0000256" key="9">
    <source>
        <dbReference type="ARBA" id="ARBA00022989"/>
    </source>
</evidence>
<keyword evidence="9 11" id="KW-1133">Transmembrane helix</keyword>